<comment type="caution">
    <text evidence="15">The sequence shown here is derived from an EMBL/GenBank/DDBJ whole genome shotgun (WGS) entry which is preliminary data.</text>
</comment>
<evidence type="ECO:0000313" key="15">
    <source>
        <dbReference type="EMBL" id="KAK3521769.1"/>
    </source>
</evidence>
<keyword evidence="4" id="KW-0597">Phosphoprotein</keyword>
<feature type="region of interest" description="Disordered" evidence="13">
    <location>
        <begin position="350"/>
        <end position="387"/>
    </location>
</feature>
<evidence type="ECO:0000256" key="7">
    <source>
        <dbReference type="ARBA" id="ARBA00022777"/>
    </source>
</evidence>
<feature type="domain" description="Protein kinase" evidence="14">
    <location>
        <begin position="34"/>
        <end position="292"/>
    </location>
</feature>
<comment type="catalytic activity">
    <reaction evidence="9">
        <text>L-threonyl-[protein] + ATP = O-phospho-L-threonyl-[protein] + ADP + H(+)</text>
        <dbReference type="Rhea" id="RHEA:46608"/>
        <dbReference type="Rhea" id="RHEA-COMP:11060"/>
        <dbReference type="Rhea" id="RHEA-COMP:11605"/>
        <dbReference type="ChEBI" id="CHEBI:15378"/>
        <dbReference type="ChEBI" id="CHEBI:30013"/>
        <dbReference type="ChEBI" id="CHEBI:30616"/>
        <dbReference type="ChEBI" id="CHEBI:61977"/>
        <dbReference type="ChEBI" id="CHEBI:456216"/>
        <dbReference type="EC" id="2.7.11.1"/>
    </reaction>
</comment>
<feature type="region of interest" description="Disordered" evidence="13">
    <location>
        <begin position="418"/>
        <end position="517"/>
    </location>
</feature>
<dbReference type="AlphaFoldDB" id="A0AAE0QJ41"/>
<keyword evidence="3" id="KW-0723">Serine/threonine-protein kinase</keyword>
<keyword evidence="7" id="KW-0418">Kinase</keyword>
<evidence type="ECO:0000256" key="2">
    <source>
        <dbReference type="ARBA" id="ARBA00012513"/>
    </source>
</evidence>
<dbReference type="InterPro" id="IPR022165">
    <property type="entry name" value="PKK"/>
</dbReference>
<evidence type="ECO:0000256" key="1">
    <source>
        <dbReference type="ARBA" id="ARBA00008874"/>
    </source>
</evidence>
<evidence type="ECO:0000256" key="8">
    <source>
        <dbReference type="ARBA" id="ARBA00022840"/>
    </source>
</evidence>
<dbReference type="GO" id="GO:0005524">
    <property type="term" value="F:ATP binding"/>
    <property type="evidence" value="ECO:0007669"/>
    <property type="project" value="UniProtKB-UniRule"/>
</dbReference>
<evidence type="ECO:0000256" key="12">
    <source>
        <dbReference type="SAM" id="Coils"/>
    </source>
</evidence>
<feature type="compositionally biased region" description="Basic and acidic residues" evidence="13">
    <location>
        <begin position="705"/>
        <end position="725"/>
    </location>
</feature>
<feature type="compositionally biased region" description="Polar residues" evidence="13">
    <location>
        <begin position="750"/>
        <end position="779"/>
    </location>
</feature>
<evidence type="ECO:0000256" key="13">
    <source>
        <dbReference type="SAM" id="MobiDB-lite"/>
    </source>
</evidence>
<dbReference type="InterPro" id="IPR051585">
    <property type="entry name" value="STE20_Ser/Thr_Kinases"/>
</dbReference>
<dbReference type="SUPFAM" id="SSF56112">
    <property type="entry name" value="Protein kinase-like (PK-like)"/>
    <property type="match status" value="1"/>
</dbReference>
<dbReference type="GO" id="GO:0004674">
    <property type="term" value="F:protein serine/threonine kinase activity"/>
    <property type="evidence" value="ECO:0007669"/>
    <property type="project" value="UniProtKB-KW"/>
</dbReference>
<dbReference type="Pfam" id="PF00069">
    <property type="entry name" value="Pkinase"/>
    <property type="match status" value="1"/>
</dbReference>
<evidence type="ECO:0000256" key="4">
    <source>
        <dbReference type="ARBA" id="ARBA00022553"/>
    </source>
</evidence>
<feature type="coiled-coil region" evidence="12">
    <location>
        <begin position="907"/>
        <end position="1033"/>
    </location>
</feature>
<feature type="compositionally biased region" description="Polar residues" evidence="13">
    <location>
        <begin position="821"/>
        <end position="830"/>
    </location>
</feature>
<evidence type="ECO:0000256" key="3">
    <source>
        <dbReference type="ARBA" id="ARBA00022527"/>
    </source>
</evidence>
<dbReference type="PROSITE" id="PS50011">
    <property type="entry name" value="PROTEIN_KINASE_DOM"/>
    <property type="match status" value="1"/>
</dbReference>
<keyword evidence="12" id="KW-0175">Coiled coil</keyword>
<dbReference type="InterPro" id="IPR017441">
    <property type="entry name" value="Protein_kinase_ATP_BS"/>
</dbReference>
<name>A0AAE0QJ41_9TELE</name>
<keyword evidence="6 11" id="KW-0547">Nucleotide-binding</keyword>
<comment type="similarity">
    <text evidence="1">Belongs to the protein kinase superfamily. STE Ser/Thr protein kinase family. STE20 subfamily.</text>
</comment>
<dbReference type="InterPro" id="IPR000719">
    <property type="entry name" value="Prot_kinase_dom"/>
</dbReference>
<feature type="compositionally biased region" description="Basic and acidic residues" evidence="13">
    <location>
        <begin position="438"/>
        <end position="491"/>
    </location>
</feature>
<proteinExistence type="inferred from homology"/>
<dbReference type="FunFam" id="1.10.510.10:FF:001298">
    <property type="entry name" value="STE20-like kinase"/>
    <property type="match status" value="1"/>
</dbReference>
<accession>A0AAE0QJ41</accession>
<feature type="compositionally biased region" description="Basic and acidic residues" evidence="13">
    <location>
        <begin position="498"/>
        <end position="509"/>
    </location>
</feature>
<dbReference type="PANTHER" id="PTHR46538:SF4">
    <property type="entry name" value="NON-SPECIFIC SERINE_THREONINE PROTEIN KINASE"/>
    <property type="match status" value="1"/>
</dbReference>
<organism evidence="15 16">
    <name type="scientific">Hemibagrus guttatus</name>
    <dbReference type="NCBI Taxonomy" id="175788"/>
    <lineage>
        <taxon>Eukaryota</taxon>
        <taxon>Metazoa</taxon>
        <taxon>Chordata</taxon>
        <taxon>Craniata</taxon>
        <taxon>Vertebrata</taxon>
        <taxon>Euteleostomi</taxon>
        <taxon>Actinopterygii</taxon>
        <taxon>Neopterygii</taxon>
        <taxon>Teleostei</taxon>
        <taxon>Ostariophysi</taxon>
        <taxon>Siluriformes</taxon>
        <taxon>Bagridae</taxon>
        <taxon>Hemibagrus</taxon>
    </lineage>
</organism>
<feature type="compositionally biased region" description="Basic and acidic residues" evidence="13">
    <location>
        <begin position="609"/>
        <end position="619"/>
    </location>
</feature>
<dbReference type="InterPro" id="IPR008271">
    <property type="entry name" value="Ser/Thr_kinase_AS"/>
</dbReference>
<dbReference type="PROSITE" id="PS00108">
    <property type="entry name" value="PROTEIN_KINASE_ST"/>
    <property type="match status" value="1"/>
</dbReference>
<feature type="coiled-coil region" evidence="12">
    <location>
        <begin position="1157"/>
        <end position="1250"/>
    </location>
</feature>
<dbReference type="Pfam" id="PF12474">
    <property type="entry name" value="PKK"/>
    <property type="match status" value="2"/>
</dbReference>
<dbReference type="PANTHER" id="PTHR46538">
    <property type="entry name" value="PROTEIN KINASE DOMAIN-CONTAINING PROTEIN"/>
    <property type="match status" value="1"/>
</dbReference>
<dbReference type="Gene3D" id="3.30.200.20">
    <property type="entry name" value="Phosphorylase Kinase, domain 1"/>
    <property type="match status" value="1"/>
</dbReference>
<dbReference type="EMBL" id="JAUCMX010000015">
    <property type="protein sequence ID" value="KAK3521769.1"/>
    <property type="molecule type" value="Genomic_DNA"/>
</dbReference>
<evidence type="ECO:0000256" key="11">
    <source>
        <dbReference type="PROSITE-ProRule" id="PRU10141"/>
    </source>
</evidence>
<feature type="compositionally biased region" description="Basic and acidic residues" evidence="13">
    <location>
        <begin position="418"/>
        <end position="429"/>
    </location>
</feature>
<feature type="binding site" evidence="11">
    <location>
        <position position="63"/>
    </location>
    <ligand>
        <name>ATP</name>
        <dbReference type="ChEBI" id="CHEBI:30616"/>
    </ligand>
</feature>
<keyword evidence="5" id="KW-0808">Transferase</keyword>
<reference evidence="15" key="1">
    <citation type="submission" date="2023-06" db="EMBL/GenBank/DDBJ databases">
        <title>Male Hemibagrus guttatus genome.</title>
        <authorList>
            <person name="Bian C."/>
        </authorList>
    </citation>
    <scope>NUCLEOTIDE SEQUENCE</scope>
    <source>
        <strain evidence="15">Male_cb2023</strain>
        <tissue evidence="15">Muscle</tissue>
    </source>
</reference>
<evidence type="ECO:0000256" key="9">
    <source>
        <dbReference type="ARBA" id="ARBA00047899"/>
    </source>
</evidence>
<dbReference type="Gene3D" id="1.10.510.10">
    <property type="entry name" value="Transferase(Phosphotransferase) domain 1"/>
    <property type="match status" value="1"/>
</dbReference>
<keyword evidence="8 11" id="KW-0067">ATP-binding</keyword>
<dbReference type="EC" id="2.7.11.1" evidence="2"/>
<dbReference type="PROSITE" id="PS00107">
    <property type="entry name" value="PROTEIN_KINASE_ATP"/>
    <property type="match status" value="1"/>
</dbReference>
<evidence type="ECO:0000256" key="5">
    <source>
        <dbReference type="ARBA" id="ARBA00022679"/>
    </source>
</evidence>
<evidence type="ECO:0000256" key="6">
    <source>
        <dbReference type="ARBA" id="ARBA00022741"/>
    </source>
</evidence>
<comment type="catalytic activity">
    <reaction evidence="10">
        <text>L-seryl-[protein] + ATP = O-phospho-L-seryl-[protein] + ADP + H(+)</text>
        <dbReference type="Rhea" id="RHEA:17989"/>
        <dbReference type="Rhea" id="RHEA-COMP:9863"/>
        <dbReference type="Rhea" id="RHEA-COMP:11604"/>
        <dbReference type="ChEBI" id="CHEBI:15378"/>
        <dbReference type="ChEBI" id="CHEBI:29999"/>
        <dbReference type="ChEBI" id="CHEBI:30616"/>
        <dbReference type="ChEBI" id="CHEBI:83421"/>
        <dbReference type="ChEBI" id="CHEBI:456216"/>
        <dbReference type="EC" id="2.7.11.1"/>
    </reaction>
</comment>
<evidence type="ECO:0000256" key="10">
    <source>
        <dbReference type="ARBA" id="ARBA00048679"/>
    </source>
</evidence>
<feature type="compositionally biased region" description="Basic and acidic residues" evidence="13">
    <location>
        <begin position="628"/>
        <end position="669"/>
    </location>
</feature>
<sequence>MASLLMRLFRVGAEKKKIQHYEHLRRDVDPRQIWDTLGELGDGAFGKVYKVQNNENAVLAAAKVIDVHSEDQLQDYITEINILATCRHGNIISLLDAIYFDGWLWVIIEFCPGGALDDIMLELEHGLSEQQISEVCFQTLQALCYLHQHHIIHRDLKAGNILLTIDGRIKLADFGVSAKNDNTLQRRSTFIGTPYWMAPEVIMCETSKENAYSCKSDIWSLGITLIETAEMEPPHHTLNPMRVLLKITKSPPPTLTNTRIWSNHFHDFLKRALQKNPESRWGAQQLLAHPFSYAGRNEQSLKELIAEAKAEVTEVIEAESLSDLHSSVDEPPTNIETPVKDAKEQEIPLTPTCEEPPEIPTNPVPNKAPKVARRASGAIDKAQKRARRLSVPGNFLSFLSRRKSGVWSDDMKNLENQERKESIVSHCEGESQTSALETEEKGTENVEKPEELKDGPDQSPDKPDGETEQKPVPESDMECKDTEAHIHKDEEMQQEENLSEKETLQDTELKNIPNDDQSKDEKMFWKYLSGPVQKDDKLGVADLQNVLIGTLNLETLHLHQKRETKERSLHDYLDLAGHEPASEVSSTVELIRKPVVEVCVPTSVEETSDERKESVMQEDLREDGEGQIEAKEGEEEKVVEDGGEHKEEVCVRKEITEDTVKDQHSENTEKPVLINDLTGEETVQAQNEQESEIKKGTEQDEPSEEELKKEEAPAENESSHEKIPDEIQSPGNRDMDKDVMTDQSDEPRNLTETNSQKESLPNDTSATSDLQTDRPTCSETPIEEVSLEKTNGVSLDKKDTKSTKQVSFAQKQVELTEKSHSILNGNSNTEAAHAESNGSLHHHVNQHNDEPALSQKTEANLPVGRKTVKKTRRFMVDGREVSVTTSKVISERNDKEQQMRSIRRQELHALKLLQREEQREFVQLEQKLQQQREMMFRHIEQEMSSKKQYYDSELQRVEKQYEQQSQKMETEHTARLQEDARRLKSQQEKELRALKMDPKEEQRFQQKQQQELNEALQKAVQEHKRKVASMEWDITVKSQQLKRARESVIWELEQRHLQEKYHLFKQQVKEQYSLQRQQLSRRHSKDVDRVSRFQQGLIDEQKSSQAQERAQFQRAQRTELKSLLNRFRQDLRKQGLSGTEQRQKLTQFMSEEESKQKQEFKTLQENQELQFKELQDQCDFNINELHQLQNEKLQVLVEMEKKKIKRLEDEHTLELNEWRDKLTCRKEALEEDLARRKREYEGTRRRSEAENRYARRSRFFPNLSFH</sequence>
<keyword evidence="16" id="KW-1185">Reference proteome</keyword>
<dbReference type="InterPro" id="IPR011009">
    <property type="entry name" value="Kinase-like_dom_sf"/>
</dbReference>
<gene>
    <name evidence="15" type="ORF">QTP70_016223</name>
</gene>
<dbReference type="Proteomes" id="UP001274896">
    <property type="component" value="Unassembled WGS sequence"/>
</dbReference>
<evidence type="ECO:0000259" key="14">
    <source>
        <dbReference type="PROSITE" id="PS50011"/>
    </source>
</evidence>
<feature type="compositionally biased region" description="Basic and acidic residues" evidence="13">
    <location>
        <begin position="733"/>
        <end position="749"/>
    </location>
</feature>
<protein>
    <recommendedName>
        <fullName evidence="2">non-specific serine/threonine protein kinase</fullName>
        <ecNumber evidence="2">2.7.11.1</ecNumber>
    </recommendedName>
</protein>
<feature type="region of interest" description="Disordered" evidence="13">
    <location>
        <begin position="602"/>
        <end position="857"/>
    </location>
</feature>
<dbReference type="SMART" id="SM00220">
    <property type="entry name" value="S_TKc"/>
    <property type="match status" value="1"/>
</dbReference>
<evidence type="ECO:0000313" key="16">
    <source>
        <dbReference type="Proteomes" id="UP001274896"/>
    </source>
</evidence>